<evidence type="ECO:0000256" key="6">
    <source>
        <dbReference type="ARBA" id="ARBA00022989"/>
    </source>
</evidence>
<evidence type="ECO:0000313" key="9">
    <source>
        <dbReference type="EMBL" id="ASS90165.1"/>
    </source>
</evidence>
<evidence type="ECO:0000256" key="7">
    <source>
        <dbReference type="ARBA" id="ARBA00023136"/>
    </source>
</evidence>
<comment type="subcellular location">
    <subcellularLocation>
        <location evidence="1">Cell membrane</location>
        <topology evidence="1">Multi-pass membrane protein</topology>
    </subcellularLocation>
</comment>
<dbReference type="GO" id="GO:0005886">
    <property type="term" value="C:plasma membrane"/>
    <property type="evidence" value="ECO:0007669"/>
    <property type="project" value="UniProtKB-SubCell"/>
</dbReference>
<evidence type="ECO:0000256" key="3">
    <source>
        <dbReference type="ARBA" id="ARBA00022475"/>
    </source>
</evidence>
<dbReference type="AlphaFoldDB" id="A0A223E4V8"/>
<dbReference type="PANTHER" id="PTHR32196">
    <property type="entry name" value="ABC TRANSPORTER PERMEASE PROTEIN YPHD-RELATED-RELATED"/>
    <property type="match status" value="1"/>
</dbReference>
<dbReference type="CDD" id="cd06579">
    <property type="entry name" value="TM_PBP1_transp_AraH_like"/>
    <property type="match status" value="1"/>
</dbReference>
<dbReference type="Proteomes" id="UP000214606">
    <property type="component" value="Chromosome"/>
</dbReference>
<gene>
    <name evidence="9" type="ORF">AP3564_07925</name>
</gene>
<evidence type="ECO:0000256" key="2">
    <source>
        <dbReference type="ARBA" id="ARBA00022448"/>
    </source>
</evidence>
<evidence type="ECO:0000256" key="1">
    <source>
        <dbReference type="ARBA" id="ARBA00004651"/>
    </source>
</evidence>
<protein>
    <submittedName>
        <fullName evidence="9">Uncharacterized protein</fullName>
    </submittedName>
</protein>
<feature type="transmembrane region" description="Helical" evidence="8">
    <location>
        <begin position="68"/>
        <end position="99"/>
    </location>
</feature>
<sequence length="136" mass="14225">MHYTTFGRKLYAIGGNPQSAYLSGIEVNRYIIAAYVICGAMSALAGVVLTSWLTVAQPTAGKGIELDAIAAVVLDGTSLFGGIGGVGGTFIGVLLLSIITNIFNLLGLSSYYQSIFMGIISVLALVLNRFVVKKSD</sequence>
<keyword evidence="6 8" id="KW-1133">Transmembrane helix</keyword>
<organism evidence="9 10">
    <name type="scientific">Aeribacillus pallidus</name>
    <dbReference type="NCBI Taxonomy" id="33936"/>
    <lineage>
        <taxon>Bacteria</taxon>
        <taxon>Bacillati</taxon>
        <taxon>Bacillota</taxon>
        <taxon>Bacilli</taxon>
        <taxon>Bacillales</taxon>
        <taxon>Bacillaceae</taxon>
        <taxon>Aeribacillus</taxon>
    </lineage>
</organism>
<dbReference type="GO" id="GO:0022857">
    <property type="term" value="F:transmembrane transporter activity"/>
    <property type="evidence" value="ECO:0007669"/>
    <property type="project" value="InterPro"/>
</dbReference>
<reference evidence="9 10" key="1">
    <citation type="submission" date="2016-10" db="EMBL/GenBank/DDBJ databases">
        <title>The whole genome sequencing and assembly of Aeribacillus pallidus KCTC3564 strain.</title>
        <authorList>
            <person name="Lee Y.-J."/>
            <person name="Park M.-K."/>
            <person name="Yi H."/>
            <person name="Bahn Y.-S."/>
            <person name="Kim J.F."/>
            <person name="Lee D.-W."/>
        </authorList>
    </citation>
    <scope>NUCLEOTIDE SEQUENCE [LARGE SCALE GENOMIC DNA]</scope>
    <source>
        <strain evidence="9 10">KCTC3564</strain>
    </source>
</reference>
<keyword evidence="3" id="KW-1003">Cell membrane</keyword>
<keyword evidence="4" id="KW-0997">Cell inner membrane</keyword>
<keyword evidence="7 8" id="KW-0472">Membrane</keyword>
<proteinExistence type="predicted"/>
<evidence type="ECO:0000313" key="10">
    <source>
        <dbReference type="Proteomes" id="UP000214606"/>
    </source>
</evidence>
<feature type="transmembrane region" description="Helical" evidence="8">
    <location>
        <begin position="111"/>
        <end position="132"/>
    </location>
</feature>
<evidence type="ECO:0000256" key="8">
    <source>
        <dbReference type="SAM" id="Phobius"/>
    </source>
</evidence>
<feature type="transmembrane region" description="Helical" evidence="8">
    <location>
        <begin position="30"/>
        <end position="56"/>
    </location>
</feature>
<keyword evidence="5 8" id="KW-0812">Transmembrane</keyword>
<dbReference type="KEGG" id="apak:AP3564_07925"/>
<name>A0A223E4V8_9BACI</name>
<dbReference type="PANTHER" id="PTHR32196:SF21">
    <property type="entry name" value="ABC TRANSPORTER PERMEASE PROTEIN YPHD-RELATED"/>
    <property type="match status" value="1"/>
</dbReference>
<accession>A0A223E4V8</accession>
<dbReference type="InterPro" id="IPR001851">
    <property type="entry name" value="ABC_transp_permease"/>
</dbReference>
<dbReference type="Pfam" id="PF02653">
    <property type="entry name" value="BPD_transp_2"/>
    <property type="match status" value="1"/>
</dbReference>
<dbReference type="EMBL" id="CP017703">
    <property type="protein sequence ID" value="ASS90165.1"/>
    <property type="molecule type" value="Genomic_DNA"/>
</dbReference>
<evidence type="ECO:0000256" key="4">
    <source>
        <dbReference type="ARBA" id="ARBA00022519"/>
    </source>
</evidence>
<keyword evidence="2" id="KW-0813">Transport</keyword>
<evidence type="ECO:0000256" key="5">
    <source>
        <dbReference type="ARBA" id="ARBA00022692"/>
    </source>
</evidence>